<dbReference type="AlphaFoldDB" id="A0A6N7W8N4"/>
<proteinExistence type="predicted"/>
<name>A0A6N7W8N4_9ACTO</name>
<accession>A0A6N7W8N4</accession>
<dbReference type="SUPFAM" id="SSF52402">
    <property type="entry name" value="Adenine nucleotide alpha hydrolases-like"/>
    <property type="match status" value="1"/>
</dbReference>
<dbReference type="GO" id="GO:0003824">
    <property type="term" value="F:catalytic activity"/>
    <property type="evidence" value="ECO:0007669"/>
    <property type="project" value="InterPro"/>
</dbReference>
<evidence type="ECO:0000256" key="1">
    <source>
        <dbReference type="SAM" id="MobiDB-lite"/>
    </source>
</evidence>
<feature type="region of interest" description="Disordered" evidence="1">
    <location>
        <begin position="116"/>
        <end position="148"/>
    </location>
</feature>
<evidence type="ECO:0000259" key="2">
    <source>
        <dbReference type="Pfam" id="PF01507"/>
    </source>
</evidence>
<feature type="compositionally biased region" description="Basic and acidic residues" evidence="1">
    <location>
        <begin position="116"/>
        <end position="128"/>
    </location>
</feature>
<gene>
    <name evidence="3" type="ORF">FYJ24_06915</name>
</gene>
<comment type="caution">
    <text evidence="3">The sequence shown here is derived from an EMBL/GenBank/DDBJ whole genome shotgun (WGS) entry which is preliminary data.</text>
</comment>
<dbReference type="Gene3D" id="3.40.50.620">
    <property type="entry name" value="HUPs"/>
    <property type="match status" value="1"/>
</dbReference>
<feature type="compositionally biased region" description="Basic and acidic residues" evidence="1">
    <location>
        <begin position="136"/>
        <end position="148"/>
    </location>
</feature>
<dbReference type="EMBL" id="VULO01000007">
    <property type="protein sequence ID" value="MSS84498.1"/>
    <property type="molecule type" value="Genomic_DNA"/>
</dbReference>
<evidence type="ECO:0000313" key="4">
    <source>
        <dbReference type="Proteomes" id="UP000470875"/>
    </source>
</evidence>
<reference evidence="3 4" key="1">
    <citation type="submission" date="2019-08" db="EMBL/GenBank/DDBJ databases">
        <title>In-depth cultivation of the pig gut microbiome towards novel bacterial diversity and tailored functional studies.</title>
        <authorList>
            <person name="Wylensek D."/>
            <person name="Hitch T.C.A."/>
            <person name="Clavel T."/>
        </authorList>
    </citation>
    <scope>NUCLEOTIDE SEQUENCE [LARGE SCALE GENOMIC DNA]</scope>
    <source>
        <strain evidence="3 4">WB03_NA08</strain>
    </source>
</reference>
<organism evidence="3 4">
    <name type="scientific">Scrofimicrobium canadense</name>
    <dbReference type="NCBI Taxonomy" id="2652290"/>
    <lineage>
        <taxon>Bacteria</taxon>
        <taxon>Bacillati</taxon>
        <taxon>Actinomycetota</taxon>
        <taxon>Actinomycetes</taxon>
        <taxon>Actinomycetales</taxon>
        <taxon>Actinomycetaceae</taxon>
        <taxon>Scrofimicrobium</taxon>
    </lineage>
</organism>
<feature type="domain" description="Phosphoadenosine phosphosulphate reductase" evidence="2">
    <location>
        <begin position="53"/>
        <end position="209"/>
    </location>
</feature>
<dbReference type="InterPro" id="IPR014729">
    <property type="entry name" value="Rossmann-like_a/b/a_fold"/>
</dbReference>
<dbReference type="InterPro" id="IPR002500">
    <property type="entry name" value="PAPS_reduct_dom"/>
</dbReference>
<protein>
    <submittedName>
        <fullName evidence="3">Phosphoadenosine phosphosulfate reductase family protein</fullName>
    </submittedName>
</protein>
<dbReference type="Pfam" id="PF01507">
    <property type="entry name" value="PAPS_reduct"/>
    <property type="match status" value="1"/>
</dbReference>
<sequence>MGQMLIDMPTLTAADRARWSELERFDQRIGRLPARMIDEALDEIRTFKERNPNCVCSTSWGKDSVVVAWLTRQTDPMIPLVWVPTIRADGMSYEAEATYQVRDAFLKAFPGAYEERPATARNPKRGDPDYNPAQFDRPDYRSQDVLKENIPEPSINGVRAEESQMRARSLRWHGVSSKNSCRPIIKWTAAQVFGLLAVNNLPVHPAYAASHGGLLDRRWLRVHPLRSKAPARSIVYGRDMDDWEDTYFPNLAPTRATPTKTTTR</sequence>
<dbReference type="Proteomes" id="UP000470875">
    <property type="component" value="Unassembled WGS sequence"/>
</dbReference>
<evidence type="ECO:0000313" key="3">
    <source>
        <dbReference type="EMBL" id="MSS84498.1"/>
    </source>
</evidence>
<keyword evidence="4" id="KW-1185">Reference proteome</keyword>